<keyword evidence="2" id="KW-1185">Reference proteome</keyword>
<dbReference type="EMBL" id="CP063304">
    <property type="protein sequence ID" value="QOV18941.1"/>
    <property type="molecule type" value="Genomic_DNA"/>
</dbReference>
<gene>
    <name evidence="1" type="ORF">INP51_13250</name>
</gene>
<sequence>MNGLNNCTYIEQVRGYPYMSVKQVAKEMDCSTRTVFSRIQGIKSEVKKGRYNDYAVLESDRSPRVNFYVYIDYEKYWKLLEDKNQRKYVPTFRPDQIAKICGFRQKLVTMEE</sequence>
<dbReference type="AlphaFoldDB" id="A0A7M2RG06"/>
<evidence type="ECO:0000313" key="2">
    <source>
        <dbReference type="Proteomes" id="UP000593601"/>
    </source>
</evidence>
<proteinExistence type="predicted"/>
<reference evidence="1 2" key="1">
    <citation type="submission" date="2020-10" db="EMBL/GenBank/DDBJ databases">
        <title>Blautia liquoris sp.nov., isolated from the mud in a fermentation cellar used for the production of Chinese strong-flavoured liquor.</title>
        <authorList>
            <person name="Lu L."/>
        </authorList>
    </citation>
    <scope>NUCLEOTIDE SEQUENCE [LARGE SCALE GENOMIC DNA]</scope>
    <source>
        <strain evidence="1 2">LZLJ-3</strain>
    </source>
</reference>
<dbReference type="Proteomes" id="UP000593601">
    <property type="component" value="Chromosome"/>
</dbReference>
<name>A0A7M2RG06_9FIRM</name>
<accession>A0A7M2RG06</accession>
<protein>
    <submittedName>
        <fullName evidence="1">Uncharacterized protein</fullName>
    </submittedName>
</protein>
<dbReference type="KEGG" id="bliq:INP51_13250"/>
<evidence type="ECO:0000313" key="1">
    <source>
        <dbReference type="EMBL" id="QOV18941.1"/>
    </source>
</evidence>
<organism evidence="1 2">
    <name type="scientific">Blautia liquoris</name>
    <dbReference type="NCBI Taxonomy" id="2779518"/>
    <lineage>
        <taxon>Bacteria</taxon>
        <taxon>Bacillati</taxon>
        <taxon>Bacillota</taxon>
        <taxon>Clostridia</taxon>
        <taxon>Lachnospirales</taxon>
        <taxon>Lachnospiraceae</taxon>
        <taxon>Blautia</taxon>
    </lineage>
</organism>
<dbReference type="RefSeq" id="WP_193735301.1">
    <property type="nucleotide sequence ID" value="NZ_CP063304.1"/>
</dbReference>